<dbReference type="NCBIfam" id="TIGR03252">
    <property type="entry name" value="HhH-GPD-type base excision DNA repair protein"/>
    <property type="match status" value="1"/>
</dbReference>
<sequence>MSATHDRAPHELWITGDHDADHLLTTSGNALLIGMTLDQQVPMEKAFAGPHVIATRMGGTFDVPAIAALEVDDFVAVCAEKPAVHRFPGSMGKRVHEVARRLVEEHDGDAVHLWASAPDGVALKEAIAALPGFGDQKASIMVALLGKRWGVRPDGWREAAGAYGNQGEFRSVADVVDAESLQKVRAFKKQAKAAAKAKAG</sequence>
<reference evidence="1 2" key="1">
    <citation type="submission" date="2020-08" db="EMBL/GenBank/DDBJ databases">
        <title>Sequencing the genomes of 1000 actinobacteria strains.</title>
        <authorList>
            <person name="Klenk H.-P."/>
        </authorList>
    </citation>
    <scope>NUCLEOTIDE SEQUENCE [LARGE SCALE GENOMIC DNA]</scope>
    <source>
        <strain evidence="1 2">DSM 11053</strain>
    </source>
</reference>
<protein>
    <submittedName>
        <fullName evidence="1">Putative HhH-GPD family protein</fullName>
    </submittedName>
</protein>
<dbReference type="InterPro" id="IPR017658">
    <property type="entry name" value="HhH-GPD_base_excis"/>
</dbReference>
<proteinExistence type="predicted"/>
<dbReference type="GO" id="GO:0003824">
    <property type="term" value="F:catalytic activity"/>
    <property type="evidence" value="ECO:0007669"/>
    <property type="project" value="InterPro"/>
</dbReference>
<dbReference type="SUPFAM" id="SSF48150">
    <property type="entry name" value="DNA-glycosylase"/>
    <property type="match status" value="1"/>
</dbReference>
<evidence type="ECO:0000313" key="1">
    <source>
        <dbReference type="EMBL" id="MBB3326737.1"/>
    </source>
</evidence>
<dbReference type="RefSeq" id="WP_183337625.1">
    <property type="nucleotide sequence ID" value="NZ_JACHZG010000001.1"/>
</dbReference>
<name>A0A7W5P6V6_9ACTN</name>
<accession>A0A7W5P6V6</accession>
<gene>
    <name evidence="1" type="ORF">FHX39_001681</name>
</gene>
<dbReference type="EMBL" id="JACHZG010000001">
    <property type="protein sequence ID" value="MBB3326737.1"/>
    <property type="molecule type" value="Genomic_DNA"/>
</dbReference>
<dbReference type="Proteomes" id="UP000565572">
    <property type="component" value="Unassembled WGS sequence"/>
</dbReference>
<dbReference type="InterPro" id="IPR011257">
    <property type="entry name" value="DNA_glycosylase"/>
</dbReference>
<comment type="caution">
    <text evidence="1">The sequence shown here is derived from an EMBL/GenBank/DDBJ whole genome shotgun (WGS) entry which is preliminary data.</text>
</comment>
<dbReference type="GO" id="GO:0006281">
    <property type="term" value="P:DNA repair"/>
    <property type="evidence" value="ECO:0007669"/>
    <property type="project" value="InterPro"/>
</dbReference>
<organism evidence="1 2">
    <name type="scientific">Microlunatus antarcticus</name>
    <dbReference type="NCBI Taxonomy" id="53388"/>
    <lineage>
        <taxon>Bacteria</taxon>
        <taxon>Bacillati</taxon>
        <taxon>Actinomycetota</taxon>
        <taxon>Actinomycetes</taxon>
        <taxon>Propionibacteriales</taxon>
        <taxon>Propionibacteriaceae</taxon>
        <taxon>Microlunatus</taxon>
    </lineage>
</organism>
<keyword evidence="2" id="KW-1185">Reference proteome</keyword>
<dbReference type="AlphaFoldDB" id="A0A7W5P6V6"/>
<evidence type="ECO:0000313" key="2">
    <source>
        <dbReference type="Proteomes" id="UP000565572"/>
    </source>
</evidence>